<evidence type="ECO:0000313" key="14">
    <source>
        <dbReference type="EMBL" id="KRM32551.1"/>
    </source>
</evidence>
<feature type="domain" description="K+ potassium transporter integral membrane" evidence="12">
    <location>
        <begin position="22"/>
        <end position="467"/>
    </location>
</feature>
<keyword evidence="9 11" id="KW-0406">Ion transport</keyword>
<evidence type="ECO:0000256" key="10">
    <source>
        <dbReference type="ARBA" id="ARBA00023136"/>
    </source>
</evidence>
<dbReference type="InterPro" id="IPR003855">
    <property type="entry name" value="K+_transporter"/>
</dbReference>
<feature type="transmembrane region" description="Helical" evidence="11">
    <location>
        <begin position="64"/>
        <end position="82"/>
    </location>
</feature>
<keyword evidence="2 11" id="KW-0813">Transport</keyword>
<feature type="transmembrane region" description="Helical" evidence="11">
    <location>
        <begin position="145"/>
        <end position="167"/>
    </location>
</feature>
<evidence type="ECO:0000256" key="5">
    <source>
        <dbReference type="ARBA" id="ARBA00022692"/>
    </source>
</evidence>
<dbReference type="InterPro" id="IPR023051">
    <property type="entry name" value="Kup"/>
</dbReference>
<evidence type="ECO:0000256" key="9">
    <source>
        <dbReference type="ARBA" id="ARBA00023065"/>
    </source>
</evidence>
<keyword evidence="5 11" id="KW-0812">Transmembrane</keyword>
<dbReference type="InterPro" id="IPR053951">
    <property type="entry name" value="K_trans_N"/>
</dbReference>
<dbReference type="Pfam" id="PF02705">
    <property type="entry name" value="K_trans"/>
    <property type="match status" value="1"/>
</dbReference>
<comment type="caution">
    <text evidence="14">The sequence shown here is derived from an EMBL/GenBank/DDBJ whole genome shotgun (WGS) entry which is preliminary data.</text>
</comment>
<feature type="domain" description="K+ potassium transporter C-terminal" evidence="13">
    <location>
        <begin position="496"/>
        <end position="652"/>
    </location>
</feature>
<evidence type="ECO:0000256" key="3">
    <source>
        <dbReference type="ARBA" id="ARBA00022475"/>
    </source>
</evidence>
<dbReference type="GO" id="GO:0005886">
    <property type="term" value="C:plasma membrane"/>
    <property type="evidence" value="ECO:0007669"/>
    <property type="project" value="UniProtKB-SubCell"/>
</dbReference>
<reference evidence="14 15" key="1">
    <citation type="journal article" date="2015" name="Genome Announc.">
        <title>Expanding the biotechnology potential of lactobacilli through comparative genomics of 213 strains and associated genera.</title>
        <authorList>
            <person name="Sun Z."/>
            <person name="Harris H.M."/>
            <person name="McCann A."/>
            <person name="Guo C."/>
            <person name="Argimon S."/>
            <person name="Zhang W."/>
            <person name="Yang X."/>
            <person name="Jeffery I.B."/>
            <person name="Cooney J.C."/>
            <person name="Kagawa T.F."/>
            <person name="Liu W."/>
            <person name="Song Y."/>
            <person name="Salvetti E."/>
            <person name="Wrobel A."/>
            <person name="Rasinkangas P."/>
            <person name="Parkhill J."/>
            <person name="Rea M.C."/>
            <person name="O'Sullivan O."/>
            <person name="Ritari J."/>
            <person name="Douillard F.P."/>
            <person name="Paul Ross R."/>
            <person name="Yang R."/>
            <person name="Briner A.E."/>
            <person name="Felis G.E."/>
            <person name="de Vos W.M."/>
            <person name="Barrangou R."/>
            <person name="Klaenhammer T.R."/>
            <person name="Caufield P.W."/>
            <person name="Cui Y."/>
            <person name="Zhang H."/>
            <person name="O'Toole P.W."/>
        </authorList>
    </citation>
    <scope>NUCLEOTIDE SEQUENCE [LARGE SCALE GENOMIC DNA]</scope>
    <source>
        <strain evidence="14 15">DSM 18527</strain>
    </source>
</reference>
<gene>
    <name evidence="11" type="primary">kup</name>
    <name evidence="14" type="ORF">FC83_GL000418</name>
</gene>
<keyword evidence="3 11" id="KW-1003">Cell membrane</keyword>
<keyword evidence="15" id="KW-1185">Reference proteome</keyword>
<dbReference type="Pfam" id="PF22776">
    <property type="entry name" value="K_trans_C"/>
    <property type="match status" value="1"/>
</dbReference>
<feature type="transmembrane region" description="Helical" evidence="11">
    <location>
        <begin position="179"/>
        <end position="199"/>
    </location>
</feature>
<evidence type="ECO:0000256" key="7">
    <source>
        <dbReference type="ARBA" id="ARBA00022958"/>
    </source>
</evidence>
<dbReference type="PANTHER" id="PTHR30540:SF83">
    <property type="entry name" value="K+ POTASSIUM TRANSPORTER"/>
    <property type="match status" value="1"/>
</dbReference>
<evidence type="ECO:0000256" key="6">
    <source>
        <dbReference type="ARBA" id="ARBA00022847"/>
    </source>
</evidence>
<dbReference type="GO" id="GO:0015079">
    <property type="term" value="F:potassium ion transmembrane transporter activity"/>
    <property type="evidence" value="ECO:0007669"/>
    <property type="project" value="UniProtKB-UniRule"/>
</dbReference>
<dbReference type="Proteomes" id="UP000051236">
    <property type="component" value="Unassembled WGS sequence"/>
</dbReference>
<evidence type="ECO:0000256" key="2">
    <source>
        <dbReference type="ARBA" id="ARBA00022448"/>
    </source>
</evidence>
<evidence type="ECO:0000256" key="4">
    <source>
        <dbReference type="ARBA" id="ARBA00022538"/>
    </source>
</evidence>
<comment type="catalytic activity">
    <reaction evidence="11">
        <text>K(+)(in) + H(+)(in) = K(+)(out) + H(+)(out)</text>
        <dbReference type="Rhea" id="RHEA:28490"/>
        <dbReference type="ChEBI" id="CHEBI:15378"/>
        <dbReference type="ChEBI" id="CHEBI:29103"/>
    </reaction>
</comment>
<protein>
    <recommendedName>
        <fullName evidence="11">Probable potassium transport system protein Kup</fullName>
    </recommendedName>
</protein>
<accession>A0A0R1XQJ8</accession>
<dbReference type="GO" id="GO:0015293">
    <property type="term" value="F:symporter activity"/>
    <property type="evidence" value="ECO:0007669"/>
    <property type="project" value="UniProtKB-UniRule"/>
</dbReference>
<dbReference type="PATRIC" id="fig|1423734.3.peg.419"/>
<comment type="subcellular location">
    <subcellularLocation>
        <location evidence="11">Cell membrane</location>
        <topology evidence="11">Multi-pass membrane protein</topology>
    </subcellularLocation>
    <subcellularLocation>
        <location evidence="1">Membrane</location>
        <topology evidence="1">Multi-pass membrane protein</topology>
    </subcellularLocation>
</comment>
<keyword evidence="7 11" id="KW-0630">Potassium</keyword>
<feature type="transmembrane region" description="Helical" evidence="11">
    <location>
        <begin position="224"/>
        <end position="243"/>
    </location>
</feature>
<proteinExistence type="inferred from homology"/>
<comment type="function">
    <text evidence="11">Transport of potassium into the cell. Likely operates as a K(+):H(+) symporter.</text>
</comment>
<evidence type="ECO:0000256" key="11">
    <source>
        <dbReference type="HAMAP-Rule" id="MF_01522"/>
    </source>
</evidence>
<evidence type="ECO:0000313" key="15">
    <source>
        <dbReference type="Proteomes" id="UP000051236"/>
    </source>
</evidence>
<feature type="transmembrane region" description="Helical" evidence="11">
    <location>
        <begin position="304"/>
        <end position="330"/>
    </location>
</feature>
<comment type="similarity">
    <text evidence="11">Belongs to the HAK/KUP transporter (TC 2.A.72) family.</text>
</comment>
<keyword evidence="10 11" id="KW-0472">Membrane</keyword>
<dbReference type="InterPro" id="IPR053952">
    <property type="entry name" value="K_trans_C"/>
</dbReference>
<dbReference type="EMBL" id="AZGA01000070">
    <property type="protein sequence ID" value="KRM32551.1"/>
    <property type="molecule type" value="Genomic_DNA"/>
</dbReference>
<evidence type="ECO:0000256" key="1">
    <source>
        <dbReference type="ARBA" id="ARBA00004141"/>
    </source>
</evidence>
<feature type="transmembrane region" description="Helical" evidence="11">
    <location>
        <begin position="103"/>
        <end position="125"/>
    </location>
</feature>
<dbReference type="RefSeq" id="WP_057002812.1">
    <property type="nucleotide sequence ID" value="NZ_AZGA01000070.1"/>
</dbReference>
<dbReference type="HAMAP" id="MF_01522">
    <property type="entry name" value="Kup"/>
    <property type="match status" value="1"/>
</dbReference>
<dbReference type="PANTHER" id="PTHR30540">
    <property type="entry name" value="OSMOTIC STRESS POTASSIUM TRANSPORTER"/>
    <property type="match status" value="1"/>
</dbReference>
<feature type="transmembrane region" description="Helical" evidence="11">
    <location>
        <begin position="438"/>
        <end position="458"/>
    </location>
</feature>
<keyword evidence="8 11" id="KW-1133">Transmembrane helix</keyword>
<keyword evidence="4 11" id="KW-0633">Potassium transport</keyword>
<feature type="transmembrane region" description="Helical" evidence="11">
    <location>
        <begin position="383"/>
        <end position="402"/>
    </location>
</feature>
<feature type="transmembrane region" description="Helical" evidence="11">
    <location>
        <begin position="351"/>
        <end position="371"/>
    </location>
</feature>
<dbReference type="eggNOG" id="COG3158">
    <property type="taxonomic scope" value="Bacteria"/>
</dbReference>
<keyword evidence="6 11" id="KW-0769">Symport</keyword>
<evidence type="ECO:0000259" key="13">
    <source>
        <dbReference type="Pfam" id="PF22776"/>
    </source>
</evidence>
<feature type="transmembrane region" description="Helical" evidence="11">
    <location>
        <begin position="409"/>
        <end position="432"/>
    </location>
</feature>
<evidence type="ECO:0000256" key="8">
    <source>
        <dbReference type="ARBA" id="ARBA00022989"/>
    </source>
</evidence>
<dbReference type="AlphaFoldDB" id="A0A0R1XQJ8"/>
<organism evidence="14 15">
    <name type="scientific">Agrilactobacillus composti DSM 18527 = JCM 14202</name>
    <dbReference type="NCBI Taxonomy" id="1423734"/>
    <lineage>
        <taxon>Bacteria</taxon>
        <taxon>Bacillati</taxon>
        <taxon>Bacillota</taxon>
        <taxon>Bacilli</taxon>
        <taxon>Lactobacillales</taxon>
        <taxon>Lactobacillaceae</taxon>
        <taxon>Agrilactobacillus</taxon>
    </lineage>
</organism>
<feature type="transmembrane region" description="Helical" evidence="11">
    <location>
        <begin position="255"/>
        <end position="276"/>
    </location>
</feature>
<sequence>MNKFTRIKTPTKGKRLSAAGLLIALGVVYGDIGTSPLYVMKSIVAGNGGMGKISDEFITGSVSLIFWTLVIITTLKYVLIALRADNNGEGGIFALYTLIRKRAAWLIVPAMVGGAFLLADGMLTPSVTVTTAIEGLKGTPLNGKILLHSQSEVILVTIVILTFLFFIQRFGTESIGKAFGPIMFIWFAFIGGIGLFSIVKDPLILRALNPYYAIKILFSPENKAGIFILGSVFLATTGAEALYSDMGHVGRRNIYGSWPFVNLCLVLNYFGQAVWIHQNNGTNAFQHIADFNPFFEMMPSFLKLFTIIIATLAAIIASQALISGSYTLVSEGIRLRLLPRLHVIYPTNSRGQLYIPVVNIILWLVCCTIVYTFQTSEHMEAAYGLAITMTMLMTTILLFEFLRLKKVPTIISLGSLLFFGSVETMFFISSIIKFAHGGWVTVLIGLVILSIMFIWQMGDYYRYNNIYRTEDVSLLAYKNQLHALSEDTTNPLYTTNLVYMTKVHDERYIKKTILYSILDKRPKRAQIYWFVTVNVTDDPYSAGYTVETFDTDYMINVQLYLGFRVEQKVNIFLRQIINDMIAKGELPRQPQQYTTIPDREVGDFSFVMLQEELSPETELGSYQKAIIQARLFLQKITLSPATWFGLEYADVVTERVPLILGKVPIVKLKRLKQKPENSSDTL</sequence>
<evidence type="ECO:0000259" key="12">
    <source>
        <dbReference type="Pfam" id="PF02705"/>
    </source>
</evidence>
<name>A0A0R1XQJ8_9LACO</name>